<keyword evidence="4" id="KW-1185">Reference proteome</keyword>
<protein>
    <submittedName>
        <fullName evidence="3">SDR family NAD(P)-dependent oxidoreductase</fullName>
    </submittedName>
</protein>
<dbReference type="Proteomes" id="UP001500282">
    <property type="component" value="Unassembled WGS sequence"/>
</dbReference>
<dbReference type="PANTHER" id="PTHR43477">
    <property type="entry name" value="DIHYDROANTICAPSIN 7-DEHYDROGENASE"/>
    <property type="match status" value="1"/>
</dbReference>
<organism evidence="3 4">
    <name type="scientific">Streptomyces javensis</name>
    <dbReference type="NCBI Taxonomy" id="114698"/>
    <lineage>
        <taxon>Bacteria</taxon>
        <taxon>Bacillati</taxon>
        <taxon>Actinomycetota</taxon>
        <taxon>Actinomycetes</taxon>
        <taxon>Kitasatosporales</taxon>
        <taxon>Streptomycetaceae</taxon>
        <taxon>Streptomyces</taxon>
        <taxon>Streptomyces violaceusniger group</taxon>
    </lineage>
</organism>
<sequence>MTSPTGRFQDKTVIATGVASGLGRATVKLFAAEGASLVLVDRDGDRLDVVARELDAMGAKTVPVVGDVSQAATADGAVRAAEGHFGRVDVLFNNAGIDPLEARSLVDTTEEVWDRTMGVNVKSAFLFARAVIPPMRRTGGGSIVSTASSAGIKASPKEAVYGISKAALIALTRSLARDFSSQGIRANCICPGFLECVMTDRRQEMTEDALVKRSARAGDLVPMGREGQYDEVAHSVLFLAGPESSYTSGAALVIDGGWIA</sequence>
<reference evidence="3 4" key="1">
    <citation type="journal article" date="2019" name="Int. J. Syst. Evol. Microbiol.">
        <title>The Global Catalogue of Microorganisms (GCM) 10K type strain sequencing project: providing services to taxonomists for standard genome sequencing and annotation.</title>
        <authorList>
            <consortium name="The Broad Institute Genomics Platform"/>
            <consortium name="The Broad Institute Genome Sequencing Center for Infectious Disease"/>
            <person name="Wu L."/>
            <person name="Ma J."/>
        </authorList>
    </citation>
    <scope>NUCLEOTIDE SEQUENCE [LARGE SCALE GENOMIC DNA]</scope>
    <source>
        <strain evidence="3 4">JCM 11448</strain>
    </source>
</reference>
<dbReference type="PRINTS" id="PR00080">
    <property type="entry name" value="SDRFAMILY"/>
</dbReference>
<dbReference type="CDD" id="cd05233">
    <property type="entry name" value="SDR_c"/>
    <property type="match status" value="1"/>
</dbReference>
<name>A0ABN1X7L4_9ACTN</name>
<comment type="similarity">
    <text evidence="1">Belongs to the short-chain dehydrogenases/reductases (SDR) family.</text>
</comment>
<comment type="caution">
    <text evidence="3">The sequence shown here is derived from an EMBL/GenBank/DDBJ whole genome shotgun (WGS) entry which is preliminary data.</text>
</comment>
<dbReference type="InterPro" id="IPR036291">
    <property type="entry name" value="NAD(P)-bd_dom_sf"/>
</dbReference>
<dbReference type="InterPro" id="IPR020904">
    <property type="entry name" value="Sc_DH/Rdtase_CS"/>
</dbReference>
<dbReference type="SUPFAM" id="SSF51735">
    <property type="entry name" value="NAD(P)-binding Rossmann-fold domains"/>
    <property type="match status" value="1"/>
</dbReference>
<dbReference type="InterPro" id="IPR002347">
    <property type="entry name" value="SDR_fam"/>
</dbReference>
<dbReference type="PROSITE" id="PS00061">
    <property type="entry name" value="ADH_SHORT"/>
    <property type="match status" value="1"/>
</dbReference>
<dbReference type="InterPro" id="IPR051122">
    <property type="entry name" value="SDR_DHRS6-like"/>
</dbReference>
<dbReference type="Pfam" id="PF13561">
    <property type="entry name" value="adh_short_C2"/>
    <property type="match status" value="1"/>
</dbReference>
<dbReference type="Gene3D" id="3.40.50.720">
    <property type="entry name" value="NAD(P)-binding Rossmann-like Domain"/>
    <property type="match status" value="1"/>
</dbReference>
<evidence type="ECO:0000256" key="2">
    <source>
        <dbReference type="ARBA" id="ARBA00023002"/>
    </source>
</evidence>
<dbReference type="PRINTS" id="PR00081">
    <property type="entry name" value="GDHRDH"/>
</dbReference>
<dbReference type="EMBL" id="BAAAIH010000045">
    <property type="protein sequence ID" value="GAA1290374.1"/>
    <property type="molecule type" value="Genomic_DNA"/>
</dbReference>
<dbReference type="PANTHER" id="PTHR43477:SF1">
    <property type="entry name" value="DIHYDROANTICAPSIN 7-DEHYDROGENASE"/>
    <property type="match status" value="1"/>
</dbReference>
<evidence type="ECO:0000256" key="1">
    <source>
        <dbReference type="ARBA" id="ARBA00006484"/>
    </source>
</evidence>
<gene>
    <name evidence="3" type="ORF">GCM10009579_63590</name>
</gene>
<evidence type="ECO:0000313" key="3">
    <source>
        <dbReference type="EMBL" id="GAA1290374.1"/>
    </source>
</evidence>
<accession>A0ABN1X7L4</accession>
<keyword evidence="2" id="KW-0560">Oxidoreductase</keyword>
<proteinExistence type="inferred from homology"/>
<evidence type="ECO:0000313" key="4">
    <source>
        <dbReference type="Proteomes" id="UP001500282"/>
    </source>
</evidence>
<dbReference type="NCBIfam" id="NF005559">
    <property type="entry name" value="PRK07231.1"/>
    <property type="match status" value="1"/>
</dbReference>